<feature type="domain" description="RNA polymerase sigma-70 region 2" evidence="5">
    <location>
        <begin position="16"/>
        <end position="74"/>
    </location>
</feature>
<dbReference type="Proteomes" id="UP000015480">
    <property type="component" value="Plasmid pAMI1"/>
</dbReference>
<dbReference type="OrthoDB" id="9797134at2"/>
<evidence type="ECO:0000259" key="6">
    <source>
        <dbReference type="Pfam" id="PF08281"/>
    </source>
</evidence>
<dbReference type="GO" id="GO:0006352">
    <property type="term" value="P:DNA-templated transcription initiation"/>
    <property type="evidence" value="ECO:0007669"/>
    <property type="project" value="InterPro"/>
</dbReference>
<geneLocation type="plasmid" evidence="7 8">
    <name>pAMI1</name>
</geneLocation>
<dbReference type="InterPro" id="IPR013249">
    <property type="entry name" value="RNA_pol_sigma70_r4_t2"/>
</dbReference>
<dbReference type="NCBIfam" id="TIGR02937">
    <property type="entry name" value="sigma70-ECF"/>
    <property type="match status" value="1"/>
</dbReference>
<dbReference type="PATRIC" id="fig|1367847.3.peg.3588"/>
<keyword evidence="2" id="KW-0805">Transcription regulation</keyword>
<dbReference type="Gene3D" id="1.10.1740.10">
    <property type="match status" value="1"/>
</dbReference>
<evidence type="ECO:0000256" key="1">
    <source>
        <dbReference type="ARBA" id="ARBA00010641"/>
    </source>
</evidence>
<dbReference type="PANTHER" id="PTHR43133">
    <property type="entry name" value="RNA POLYMERASE ECF-TYPE SIGMA FACTO"/>
    <property type="match status" value="1"/>
</dbReference>
<dbReference type="Gene3D" id="1.10.10.10">
    <property type="entry name" value="Winged helix-like DNA-binding domain superfamily/Winged helix DNA-binding domain"/>
    <property type="match status" value="1"/>
</dbReference>
<sequence length="172" mass="19199">MTGAPDLVRQLHRGEGSRLLRFFRRGLASPQDAADAVQETFLRMLRAPRPDEIADPQAYLYAVARSVAIEAGRRTHLERAMIADLPDAVDQIASDAPEIERRIAAKQELVLMARAIRGLPRRCQQVFILSRLHGQSNGQIALSLGISRNMVEKHIMRALLTCRALRWELAGG</sequence>
<dbReference type="RefSeq" id="WP_020952807.1">
    <property type="nucleotide sequence ID" value="NC_022042.1"/>
</dbReference>
<gene>
    <name evidence="7" type="ORF">JCM7686_pAMI1p074</name>
</gene>
<organism evidence="7 8">
    <name type="scientific">Paracoccus aminophilus JCM 7686</name>
    <dbReference type="NCBI Taxonomy" id="1367847"/>
    <lineage>
        <taxon>Bacteria</taxon>
        <taxon>Pseudomonadati</taxon>
        <taxon>Pseudomonadota</taxon>
        <taxon>Alphaproteobacteria</taxon>
        <taxon>Rhodobacterales</taxon>
        <taxon>Paracoccaceae</taxon>
        <taxon>Paracoccus</taxon>
    </lineage>
</organism>
<proteinExistence type="inferred from homology"/>
<dbReference type="GO" id="GO:0003677">
    <property type="term" value="F:DNA binding"/>
    <property type="evidence" value="ECO:0007669"/>
    <property type="project" value="InterPro"/>
</dbReference>
<evidence type="ECO:0000313" key="7">
    <source>
        <dbReference type="EMBL" id="AGT10660.1"/>
    </source>
</evidence>
<dbReference type="InterPro" id="IPR014284">
    <property type="entry name" value="RNA_pol_sigma-70_dom"/>
</dbReference>
<evidence type="ECO:0000256" key="4">
    <source>
        <dbReference type="ARBA" id="ARBA00023163"/>
    </source>
</evidence>
<name>S5Y4J6_PARAH</name>
<evidence type="ECO:0000259" key="5">
    <source>
        <dbReference type="Pfam" id="PF04542"/>
    </source>
</evidence>
<dbReference type="SUPFAM" id="SSF88659">
    <property type="entry name" value="Sigma3 and sigma4 domains of RNA polymerase sigma factors"/>
    <property type="match status" value="1"/>
</dbReference>
<dbReference type="AlphaFoldDB" id="S5Y4J6"/>
<dbReference type="SUPFAM" id="SSF88946">
    <property type="entry name" value="Sigma2 domain of RNA polymerase sigma factors"/>
    <property type="match status" value="1"/>
</dbReference>
<dbReference type="PANTHER" id="PTHR43133:SF63">
    <property type="entry name" value="RNA POLYMERASE SIGMA FACTOR FECI-RELATED"/>
    <property type="match status" value="1"/>
</dbReference>
<dbReference type="KEGG" id="pami:JCM7686_pAMI1p074"/>
<dbReference type="HOGENOM" id="CLU_047691_12_3_5"/>
<feature type="domain" description="RNA polymerase sigma factor 70 region 4 type 2" evidence="6">
    <location>
        <begin position="112"/>
        <end position="162"/>
    </location>
</feature>
<dbReference type="InterPro" id="IPR007627">
    <property type="entry name" value="RNA_pol_sigma70_r2"/>
</dbReference>
<keyword evidence="3" id="KW-0731">Sigma factor</keyword>
<dbReference type="InterPro" id="IPR039425">
    <property type="entry name" value="RNA_pol_sigma-70-like"/>
</dbReference>
<comment type="similarity">
    <text evidence="1">Belongs to the sigma-70 factor family. ECF subfamily.</text>
</comment>
<dbReference type="Pfam" id="PF04542">
    <property type="entry name" value="Sigma70_r2"/>
    <property type="match status" value="1"/>
</dbReference>
<keyword evidence="4" id="KW-0804">Transcription</keyword>
<reference evidence="7 8" key="1">
    <citation type="journal article" date="2014" name="BMC Genomics">
        <title>Architecture and functions of a multipartite genome of the methylotrophic bacterium Paracoccus aminophilus JCM 7686, containing primary and secondary chromids.</title>
        <authorList>
            <person name="Dziewit L."/>
            <person name="Czarnecki J."/>
            <person name="Wibberg D."/>
            <person name="Radlinska M."/>
            <person name="Mrozek P."/>
            <person name="Szymczak M."/>
            <person name="Schluter A."/>
            <person name="Puhler A."/>
            <person name="Bartosik D."/>
        </authorList>
    </citation>
    <scope>NUCLEOTIDE SEQUENCE [LARGE SCALE GENOMIC DNA]</scope>
    <source>
        <strain evidence="7">JCM 7686</strain>
        <plasmid evidence="8">Plasmid pAMI1</plasmid>
    </source>
</reference>
<dbReference type="InterPro" id="IPR036388">
    <property type="entry name" value="WH-like_DNA-bd_sf"/>
</dbReference>
<dbReference type="Pfam" id="PF08281">
    <property type="entry name" value="Sigma70_r4_2"/>
    <property type="match status" value="1"/>
</dbReference>
<accession>S5Y4J6</accession>
<keyword evidence="7" id="KW-0614">Plasmid</keyword>
<dbReference type="InterPro" id="IPR013325">
    <property type="entry name" value="RNA_pol_sigma_r2"/>
</dbReference>
<dbReference type="GO" id="GO:0016987">
    <property type="term" value="F:sigma factor activity"/>
    <property type="evidence" value="ECO:0007669"/>
    <property type="project" value="UniProtKB-KW"/>
</dbReference>
<keyword evidence="8" id="KW-1185">Reference proteome</keyword>
<evidence type="ECO:0000256" key="2">
    <source>
        <dbReference type="ARBA" id="ARBA00023015"/>
    </source>
</evidence>
<protein>
    <submittedName>
        <fullName evidence="7">RNA polymerase, sigma-24 subunit</fullName>
    </submittedName>
</protein>
<dbReference type="InterPro" id="IPR013324">
    <property type="entry name" value="RNA_pol_sigma_r3/r4-like"/>
</dbReference>
<evidence type="ECO:0000313" key="8">
    <source>
        <dbReference type="Proteomes" id="UP000015480"/>
    </source>
</evidence>
<evidence type="ECO:0000256" key="3">
    <source>
        <dbReference type="ARBA" id="ARBA00023082"/>
    </source>
</evidence>
<dbReference type="EMBL" id="CP006651">
    <property type="protein sequence ID" value="AGT10660.1"/>
    <property type="molecule type" value="Genomic_DNA"/>
</dbReference>